<dbReference type="PROSITE" id="PS01304">
    <property type="entry name" value="UBIH"/>
    <property type="match status" value="1"/>
</dbReference>
<evidence type="ECO:0000256" key="5">
    <source>
        <dbReference type="ARBA" id="ARBA00022827"/>
    </source>
</evidence>
<dbReference type="InterPro" id="IPR010971">
    <property type="entry name" value="UbiH/COQ6"/>
</dbReference>
<dbReference type="SUPFAM" id="SSF51905">
    <property type="entry name" value="FAD/NAD(P)-binding domain"/>
    <property type="match status" value="1"/>
</dbReference>
<keyword evidence="8" id="KW-0472">Membrane</keyword>
<comment type="caution">
    <text evidence="10">The sequence shown here is derived from an EMBL/GenBank/DDBJ whole genome shotgun (WGS) entry which is preliminary data.</text>
</comment>
<evidence type="ECO:0000256" key="2">
    <source>
        <dbReference type="ARBA" id="ARBA00004749"/>
    </source>
</evidence>
<evidence type="ECO:0000259" key="9">
    <source>
        <dbReference type="Pfam" id="PF01494"/>
    </source>
</evidence>
<feature type="domain" description="FAD-binding" evidence="9">
    <location>
        <begin position="12"/>
        <end position="334"/>
    </location>
</feature>
<dbReference type="PANTHER" id="PTHR43876">
    <property type="entry name" value="UBIQUINONE BIOSYNTHESIS MONOOXYGENASE COQ6, MITOCHONDRIAL"/>
    <property type="match status" value="1"/>
</dbReference>
<dbReference type="EMBL" id="BAAAFM010000003">
    <property type="protein sequence ID" value="GAA0207022.1"/>
    <property type="molecule type" value="Genomic_DNA"/>
</dbReference>
<dbReference type="Pfam" id="PF01494">
    <property type="entry name" value="FAD_binding_3"/>
    <property type="match status" value="1"/>
</dbReference>
<comment type="cofactor">
    <cofactor evidence="1">
        <name>FAD</name>
        <dbReference type="ChEBI" id="CHEBI:57692"/>
    </cofactor>
</comment>
<gene>
    <name evidence="10" type="ORF">GCM10009123_13130</name>
</gene>
<evidence type="ECO:0000313" key="11">
    <source>
        <dbReference type="Proteomes" id="UP001501221"/>
    </source>
</evidence>
<dbReference type="InterPro" id="IPR036188">
    <property type="entry name" value="FAD/NAD-bd_sf"/>
</dbReference>
<name>A0ABN0SZA1_9GAMM</name>
<reference evidence="10 11" key="1">
    <citation type="journal article" date="2019" name="Int. J. Syst. Evol. Microbiol.">
        <title>The Global Catalogue of Microorganisms (GCM) 10K type strain sequencing project: providing services to taxonomists for standard genome sequencing and annotation.</title>
        <authorList>
            <consortium name="The Broad Institute Genomics Platform"/>
            <consortium name="The Broad Institute Genome Sequencing Center for Infectious Disease"/>
            <person name="Wu L."/>
            <person name="Ma J."/>
        </authorList>
    </citation>
    <scope>NUCLEOTIDE SEQUENCE [LARGE SCALE GENOMIC DNA]</scope>
    <source>
        <strain evidence="10 11">JCM 16211</strain>
    </source>
</reference>
<dbReference type="NCBIfam" id="TIGR01988">
    <property type="entry name" value="Ubi-OHases"/>
    <property type="match status" value="1"/>
</dbReference>
<dbReference type="InterPro" id="IPR051205">
    <property type="entry name" value="UbiH/COQ6_monooxygenase"/>
</dbReference>
<dbReference type="RefSeq" id="WP_343988337.1">
    <property type="nucleotide sequence ID" value="NZ_BAAAFM010000003.1"/>
</dbReference>
<keyword evidence="8" id="KW-1133">Transmembrane helix</keyword>
<evidence type="ECO:0000256" key="4">
    <source>
        <dbReference type="ARBA" id="ARBA00022630"/>
    </source>
</evidence>
<keyword evidence="11" id="KW-1185">Reference proteome</keyword>
<proteinExistence type="inferred from homology"/>
<comment type="similarity">
    <text evidence="3">Belongs to the UbiH/COQ6 family.</text>
</comment>
<dbReference type="PRINTS" id="PR00420">
    <property type="entry name" value="RNGMNOXGNASE"/>
</dbReference>
<keyword evidence="4" id="KW-0285">Flavoprotein</keyword>
<sequence>MPASNKNQSNVDYDVIIVGGGMVGLSLAGLLLEQNNKVAVIDPKAVESDWPEDSIGQRVSAITRASERLFKQIRAWEFIGEHEKAPYQRMFVWDGESSRGKIEFDASLVAEKNIGHIVENRVLRRALFQSIERDRQLDWLCPERCLSVDYQQDYAKLELESGRQITARLLVAADGAFSWLRKTSGVGQEQKPYGHKAIVCAVKTQNSHQHTAWQRFDHHGPLAFLPLADEHYCSIVWSVDEAYADQLLALGHEAFAERLSQTFESTLGVVSLASKPVAFPLIERTAENMVAHRLALIGDAAHTIHPLAGQGVNLGFSDAIELSKVIDQSLQKGADIGLKHRLRPFERARKSEARAMQLAMQGFKRLFEQEVPLIQMARSHGLALSDKHPLLKQKLIRKAMGL</sequence>
<dbReference type="InterPro" id="IPR002938">
    <property type="entry name" value="FAD-bd"/>
</dbReference>
<keyword evidence="5" id="KW-0274">FAD</keyword>
<organism evidence="10 11">
    <name type="scientific">Kangiella japonica</name>
    <dbReference type="NCBI Taxonomy" id="647384"/>
    <lineage>
        <taxon>Bacteria</taxon>
        <taxon>Pseudomonadati</taxon>
        <taxon>Pseudomonadota</taxon>
        <taxon>Gammaproteobacteria</taxon>
        <taxon>Kangiellales</taxon>
        <taxon>Kangiellaceae</taxon>
        <taxon>Kangiella</taxon>
    </lineage>
</organism>
<accession>A0ABN0SZA1</accession>
<evidence type="ECO:0000256" key="7">
    <source>
        <dbReference type="ARBA" id="ARBA00023033"/>
    </source>
</evidence>
<keyword evidence="7" id="KW-0503">Monooxygenase</keyword>
<evidence type="ECO:0000313" key="10">
    <source>
        <dbReference type="EMBL" id="GAA0207022.1"/>
    </source>
</evidence>
<dbReference type="Gene3D" id="3.50.50.60">
    <property type="entry name" value="FAD/NAD(P)-binding domain"/>
    <property type="match status" value="2"/>
</dbReference>
<comment type="pathway">
    <text evidence="2">Cofactor biosynthesis; ubiquinone biosynthesis.</text>
</comment>
<keyword evidence="8" id="KW-0812">Transmembrane</keyword>
<evidence type="ECO:0000256" key="8">
    <source>
        <dbReference type="SAM" id="Phobius"/>
    </source>
</evidence>
<dbReference type="InterPro" id="IPR018168">
    <property type="entry name" value="Ubi_Hdrlase_CS"/>
</dbReference>
<evidence type="ECO:0000256" key="3">
    <source>
        <dbReference type="ARBA" id="ARBA00005349"/>
    </source>
</evidence>
<feature type="transmembrane region" description="Helical" evidence="8">
    <location>
        <begin position="12"/>
        <end position="32"/>
    </location>
</feature>
<keyword evidence="6" id="KW-0560">Oxidoreductase</keyword>
<protein>
    <submittedName>
        <fullName evidence="10">FAD-dependent 2-octaprenylphenol hydroxylase</fullName>
    </submittedName>
</protein>
<evidence type="ECO:0000256" key="6">
    <source>
        <dbReference type="ARBA" id="ARBA00023002"/>
    </source>
</evidence>
<dbReference type="Proteomes" id="UP001501221">
    <property type="component" value="Unassembled WGS sequence"/>
</dbReference>
<evidence type="ECO:0000256" key="1">
    <source>
        <dbReference type="ARBA" id="ARBA00001974"/>
    </source>
</evidence>
<dbReference type="PANTHER" id="PTHR43876:SF7">
    <property type="entry name" value="UBIQUINONE BIOSYNTHESIS MONOOXYGENASE COQ6, MITOCHONDRIAL"/>
    <property type="match status" value="1"/>
</dbReference>